<accession>A0A3P7PCV7</accession>
<proteinExistence type="predicted"/>
<gene>
    <name evidence="1" type="ORF">PATL70BA_0853</name>
</gene>
<dbReference type="EMBL" id="LR130778">
    <property type="protein sequence ID" value="VDN46728.1"/>
    <property type="molecule type" value="Genomic_DNA"/>
</dbReference>
<dbReference type="AlphaFoldDB" id="A0A3P7PCV7"/>
<dbReference type="Proteomes" id="UP000279029">
    <property type="component" value="Chromosome"/>
</dbReference>
<keyword evidence="2" id="KW-1185">Reference proteome</keyword>
<organism evidence="1 2">
    <name type="scientific">Petrocella atlantisensis</name>
    <dbReference type="NCBI Taxonomy" id="2173034"/>
    <lineage>
        <taxon>Bacteria</taxon>
        <taxon>Bacillati</taxon>
        <taxon>Bacillota</taxon>
        <taxon>Clostridia</taxon>
        <taxon>Lachnospirales</taxon>
        <taxon>Vallitaleaceae</taxon>
        <taxon>Petrocella</taxon>
    </lineage>
</organism>
<sequence>MANMKKVERIHPNPENNIDVYLHKAYSIPDRSDKKCKKK</sequence>
<reference evidence="1 2" key="1">
    <citation type="submission" date="2018-09" db="EMBL/GenBank/DDBJ databases">
        <authorList>
            <person name="Postec A."/>
        </authorList>
    </citation>
    <scope>NUCLEOTIDE SEQUENCE [LARGE SCALE GENOMIC DNA]</scope>
    <source>
        <strain evidence="1">70B-A</strain>
    </source>
</reference>
<dbReference type="KEGG" id="cbar:PATL70BA_0853"/>
<evidence type="ECO:0000313" key="1">
    <source>
        <dbReference type="EMBL" id="VDN46728.1"/>
    </source>
</evidence>
<protein>
    <submittedName>
        <fullName evidence="1">Uncharacterized protein</fullName>
    </submittedName>
</protein>
<name>A0A3P7PCV7_9FIRM</name>
<evidence type="ECO:0000313" key="2">
    <source>
        <dbReference type="Proteomes" id="UP000279029"/>
    </source>
</evidence>